<dbReference type="NCBIfam" id="TIGR01007">
    <property type="entry name" value="eps_fam"/>
    <property type="match status" value="1"/>
</dbReference>
<evidence type="ECO:0000256" key="17">
    <source>
        <dbReference type="SAM" id="Phobius"/>
    </source>
</evidence>
<keyword evidence="6" id="KW-1003">Cell membrane</keyword>
<dbReference type="Pfam" id="PF02706">
    <property type="entry name" value="Wzz"/>
    <property type="match status" value="1"/>
</dbReference>
<feature type="transmembrane region" description="Helical" evidence="17">
    <location>
        <begin position="12"/>
        <end position="31"/>
    </location>
</feature>
<keyword evidence="21" id="KW-1185">Reference proteome</keyword>
<dbReference type="GO" id="GO:0004715">
    <property type="term" value="F:non-membrane spanning protein tyrosine kinase activity"/>
    <property type="evidence" value="ECO:0007669"/>
    <property type="project" value="UniProtKB-EC"/>
</dbReference>
<evidence type="ECO:0000256" key="14">
    <source>
        <dbReference type="ARBA" id="ARBA00023136"/>
    </source>
</evidence>
<dbReference type="AlphaFoldDB" id="A0A5M3X122"/>
<evidence type="ECO:0000256" key="3">
    <source>
        <dbReference type="ARBA" id="ARBA00007316"/>
    </source>
</evidence>
<keyword evidence="7" id="KW-0997">Cell inner membrane</keyword>
<evidence type="ECO:0000259" key="18">
    <source>
        <dbReference type="Pfam" id="PF02706"/>
    </source>
</evidence>
<feature type="domain" description="AAA" evidence="19">
    <location>
        <begin position="271"/>
        <end position="402"/>
    </location>
</feature>
<keyword evidence="14 17" id="KW-0472">Membrane</keyword>
<dbReference type="PANTHER" id="PTHR32309:SF13">
    <property type="entry name" value="FERRIC ENTEROBACTIN TRANSPORT PROTEIN FEPE"/>
    <property type="match status" value="1"/>
</dbReference>
<dbReference type="InterPro" id="IPR025669">
    <property type="entry name" value="AAA_dom"/>
</dbReference>
<evidence type="ECO:0000313" key="20">
    <source>
        <dbReference type="EMBL" id="GES14322.1"/>
    </source>
</evidence>
<evidence type="ECO:0000256" key="15">
    <source>
        <dbReference type="ARBA" id="ARBA00023137"/>
    </source>
</evidence>
<reference evidence="20 21" key="1">
    <citation type="submission" date="2019-10" db="EMBL/GenBank/DDBJ databases">
        <title>Whole genome shotgun sequence of Acrocarpospora macrocephala NBRC 16266.</title>
        <authorList>
            <person name="Ichikawa N."/>
            <person name="Kimura A."/>
            <person name="Kitahashi Y."/>
            <person name="Komaki H."/>
            <person name="Oguchi A."/>
        </authorList>
    </citation>
    <scope>NUCLEOTIDE SEQUENCE [LARGE SCALE GENOMIC DNA]</scope>
    <source>
        <strain evidence="20 21">NBRC 16266</strain>
    </source>
</reference>
<dbReference type="EC" id="2.7.10.2" evidence="5"/>
<keyword evidence="12" id="KW-0067">ATP-binding</keyword>
<dbReference type="InterPro" id="IPR027417">
    <property type="entry name" value="P-loop_NTPase"/>
</dbReference>
<feature type="domain" description="Polysaccharide chain length determinant N-terminal" evidence="18">
    <location>
        <begin position="8"/>
        <end position="88"/>
    </location>
</feature>
<evidence type="ECO:0000259" key="19">
    <source>
        <dbReference type="Pfam" id="PF13614"/>
    </source>
</evidence>
<dbReference type="RefSeq" id="WP_155359504.1">
    <property type="nucleotide sequence ID" value="NZ_BAAAHL010000076.1"/>
</dbReference>
<name>A0A5M3X122_9ACTN</name>
<comment type="subcellular location">
    <subcellularLocation>
        <location evidence="1">Cell inner membrane</location>
        <topology evidence="1">Multi-pass membrane protein</topology>
    </subcellularLocation>
</comment>
<evidence type="ECO:0000313" key="21">
    <source>
        <dbReference type="Proteomes" id="UP000331127"/>
    </source>
</evidence>
<evidence type="ECO:0000256" key="16">
    <source>
        <dbReference type="ARBA" id="ARBA00051245"/>
    </source>
</evidence>
<keyword evidence="13 17" id="KW-1133">Transmembrane helix</keyword>
<dbReference type="InterPro" id="IPR005702">
    <property type="entry name" value="Wzc-like_C"/>
</dbReference>
<keyword evidence="11" id="KW-0418">Kinase</keyword>
<evidence type="ECO:0000256" key="2">
    <source>
        <dbReference type="ARBA" id="ARBA00006683"/>
    </source>
</evidence>
<sequence>MELLSYLRLARRNWWIIALAAGTGAGGAMLVTQQMPERYAATVSMLVAAEDDESSAAGAYQANLLSQQRVKSYANLITSRRVVSEVARPEGLNPDSLARNVKAEAVPDTVLLRATVEDGDPARAGRLANAVGEQLTKLIDQIERPDKNSKSTIKVTVIDKAVTPGKPVSPRPLVNLSIGVLLSLLAAGSAIVLYDRLDTTVKTPEDLLEATGGAVLGVISYEKDAKLYPLIVRDQGSSIRAEAFRAIRTNLQFVGIDEKPRSLVITSCLPGEGKSSTSVNLAIALGQAGWRVLLVDADLRRPSVPDYLGIEGAVGLTNVLIGTSTLADALQTWGDDQIQVLPSGPIPPNPSELLSSHQMRQLLIQLRKSYDMVLIDAPPLLPVTDAATLAAVADGVLLVARSAKTQRDHLAHATTQLSSVSGRLIGSILNFTPSRTIHHYGYDYSYEPIKEAEPDKIPVGV</sequence>
<comment type="catalytic activity">
    <reaction evidence="16">
        <text>L-tyrosyl-[protein] + ATP = O-phospho-L-tyrosyl-[protein] + ADP + H(+)</text>
        <dbReference type="Rhea" id="RHEA:10596"/>
        <dbReference type="Rhea" id="RHEA-COMP:10136"/>
        <dbReference type="Rhea" id="RHEA-COMP:20101"/>
        <dbReference type="ChEBI" id="CHEBI:15378"/>
        <dbReference type="ChEBI" id="CHEBI:30616"/>
        <dbReference type="ChEBI" id="CHEBI:46858"/>
        <dbReference type="ChEBI" id="CHEBI:61978"/>
        <dbReference type="ChEBI" id="CHEBI:456216"/>
        <dbReference type="EC" id="2.7.10.2"/>
    </reaction>
</comment>
<dbReference type="Gene3D" id="3.40.50.300">
    <property type="entry name" value="P-loop containing nucleotide triphosphate hydrolases"/>
    <property type="match status" value="1"/>
</dbReference>
<dbReference type="SUPFAM" id="SSF52540">
    <property type="entry name" value="P-loop containing nucleoside triphosphate hydrolases"/>
    <property type="match status" value="1"/>
</dbReference>
<comment type="similarity">
    <text evidence="2">Belongs to the CpsC/CapA family.</text>
</comment>
<dbReference type="InterPro" id="IPR003856">
    <property type="entry name" value="LPS_length_determ_N"/>
</dbReference>
<dbReference type="EMBL" id="BLAE01000057">
    <property type="protein sequence ID" value="GES14322.1"/>
    <property type="molecule type" value="Genomic_DNA"/>
</dbReference>
<comment type="similarity">
    <text evidence="3">Belongs to the CpsD/CapB family.</text>
</comment>
<dbReference type="Pfam" id="PF13614">
    <property type="entry name" value="AAA_31"/>
    <property type="match status" value="1"/>
</dbReference>
<evidence type="ECO:0000256" key="7">
    <source>
        <dbReference type="ARBA" id="ARBA00022519"/>
    </source>
</evidence>
<proteinExistence type="inferred from homology"/>
<evidence type="ECO:0000256" key="1">
    <source>
        <dbReference type="ARBA" id="ARBA00004429"/>
    </source>
</evidence>
<keyword evidence="10" id="KW-0547">Nucleotide-binding</keyword>
<evidence type="ECO:0000256" key="11">
    <source>
        <dbReference type="ARBA" id="ARBA00022777"/>
    </source>
</evidence>
<dbReference type="GO" id="GO:0005524">
    <property type="term" value="F:ATP binding"/>
    <property type="evidence" value="ECO:0007669"/>
    <property type="project" value="UniProtKB-KW"/>
</dbReference>
<keyword evidence="9 17" id="KW-0812">Transmembrane</keyword>
<organism evidence="20 21">
    <name type="scientific">Acrocarpospora macrocephala</name>
    <dbReference type="NCBI Taxonomy" id="150177"/>
    <lineage>
        <taxon>Bacteria</taxon>
        <taxon>Bacillati</taxon>
        <taxon>Actinomycetota</taxon>
        <taxon>Actinomycetes</taxon>
        <taxon>Streptosporangiales</taxon>
        <taxon>Streptosporangiaceae</taxon>
        <taxon>Acrocarpospora</taxon>
    </lineage>
</organism>
<gene>
    <name evidence="20" type="ORF">Amac_079190</name>
</gene>
<protein>
    <recommendedName>
        <fullName evidence="5">non-specific protein-tyrosine kinase</fullName>
        <ecNumber evidence="5">2.7.10.2</ecNumber>
    </recommendedName>
</protein>
<comment type="similarity">
    <text evidence="4">Belongs to the etk/wzc family.</text>
</comment>
<accession>A0A5M3X122</accession>
<evidence type="ECO:0000256" key="6">
    <source>
        <dbReference type="ARBA" id="ARBA00022475"/>
    </source>
</evidence>
<evidence type="ECO:0000256" key="9">
    <source>
        <dbReference type="ARBA" id="ARBA00022692"/>
    </source>
</evidence>
<evidence type="ECO:0000256" key="12">
    <source>
        <dbReference type="ARBA" id="ARBA00022840"/>
    </source>
</evidence>
<dbReference type="Proteomes" id="UP000331127">
    <property type="component" value="Unassembled WGS sequence"/>
</dbReference>
<dbReference type="GO" id="GO:0005886">
    <property type="term" value="C:plasma membrane"/>
    <property type="evidence" value="ECO:0007669"/>
    <property type="project" value="UniProtKB-SubCell"/>
</dbReference>
<dbReference type="CDD" id="cd05387">
    <property type="entry name" value="BY-kinase"/>
    <property type="match status" value="1"/>
</dbReference>
<keyword evidence="8" id="KW-0808">Transferase</keyword>
<evidence type="ECO:0000256" key="13">
    <source>
        <dbReference type="ARBA" id="ARBA00022989"/>
    </source>
</evidence>
<evidence type="ECO:0000256" key="8">
    <source>
        <dbReference type="ARBA" id="ARBA00022679"/>
    </source>
</evidence>
<dbReference type="GO" id="GO:0042802">
    <property type="term" value="F:identical protein binding"/>
    <property type="evidence" value="ECO:0007669"/>
    <property type="project" value="UniProtKB-ARBA"/>
</dbReference>
<dbReference type="PANTHER" id="PTHR32309">
    <property type="entry name" value="TYROSINE-PROTEIN KINASE"/>
    <property type="match status" value="1"/>
</dbReference>
<dbReference type="FunFam" id="3.40.50.300:FF:000527">
    <property type="entry name" value="Tyrosine-protein kinase etk"/>
    <property type="match status" value="1"/>
</dbReference>
<keyword evidence="15" id="KW-0829">Tyrosine-protein kinase</keyword>
<dbReference type="OrthoDB" id="9812433at2"/>
<evidence type="ECO:0000256" key="5">
    <source>
        <dbReference type="ARBA" id="ARBA00011903"/>
    </source>
</evidence>
<comment type="caution">
    <text evidence="20">The sequence shown here is derived from an EMBL/GenBank/DDBJ whole genome shotgun (WGS) entry which is preliminary data.</text>
</comment>
<evidence type="ECO:0000256" key="10">
    <source>
        <dbReference type="ARBA" id="ARBA00022741"/>
    </source>
</evidence>
<dbReference type="InterPro" id="IPR050445">
    <property type="entry name" value="Bact_polysacc_biosynth/exp"/>
</dbReference>
<evidence type="ECO:0000256" key="4">
    <source>
        <dbReference type="ARBA" id="ARBA00008883"/>
    </source>
</evidence>